<dbReference type="PANTHER" id="PTHR30346">
    <property type="entry name" value="TRANSCRIPTIONAL DUAL REGULATOR HCAR-RELATED"/>
    <property type="match status" value="1"/>
</dbReference>
<dbReference type="SUPFAM" id="SSF46785">
    <property type="entry name" value="Winged helix' DNA-binding domain"/>
    <property type="match status" value="1"/>
</dbReference>
<gene>
    <name evidence="6" type="ORF">JF50_24425</name>
</gene>
<dbReference type="PANTHER" id="PTHR30346:SF0">
    <property type="entry name" value="HCA OPERON TRANSCRIPTIONAL ACTIVATOR HCAR"/>
    <property type="match status" value="1"/>
</dbReference>
<dbReference type="GO" id="GO:0003677">
    <property type="term" value="F:DNA binding"/>
    <property type="evidence" value="ECO:0007669"/>
    <property type="project" value="UniProtKB-KW"/>
</dbReference>
<dbReference type="GO" id="GO:0032993">
    <property type="term" value="C:protein-DNA complex"/>
    <property type="evidence" value="ECO:0007669"/>
    <property type="project" value="TreeGrafter"/>
</dbReference>
<dbReference type="InterPro" id="IPR005119">
    <property type="entry name" value="LysR_subst-bd"/>
</dbReference>
<dbReference type="PROSITE" id="PS50931">
    <property type="entry name" value="HTH_LYSR"/>
    <property type="match status" value="1"/>
</dbReference>
<sequence>MEFYHLRSFVVVAETGNLTKAAKQLFTTPPAVSAHIRALEDELKTNLFERTSKGMRLTPKGEQLRLQAQKTLDSARDMVNLAVANAEQIIGTFKLGLNREASTLRVAELVNALVDRCPGIELELHALNTGQILEKVVSGELDGGFVYGDGVPALCHIELAQQAITTIVPTSFDVSTVHSVYDLAELPWISVGEHCPFDAALKKKVNQPVKSQVQSTDNASRASLVAHGVGVSFIELDVAQVMVAAKQAQRLTLLDFELPLNLVAKSSALNNPVVKAVLKELGAVWQVTISKHKEAN</sequence>
<dbReference type="InterPro" id="IPR036388">
    <property type="entry name" value="WH-like_DNA-bd_sf"/>
</dbReference>
<dbReference type="AlphaFoldDB" id="A0A0C1Q2Z9"/>
<dbReference type="Pfam" id="PF00126">
    <property type="entry name" value="HTH_1"/>
    <property type="match status" value="1"/>
</dbReference>
<dbReference type="RefSeq" id="WP_039611870.1">
    <property type="nucleotide sequence ID" value="NZ_JWIC01000010.1"/>
</dbReference>
<accession>A0A0C1Q2Z9</accession>
<dbReference type="Gene3D" id="3.40.190.10">
    <property type="entry name" value="Periplasmic binding protein-like II"/>
    <property type="match status" value="2"/>
</dbReference>
<reference evidence="6 7" key="1">
    <citation type="submission" date="2014-12" db="EMBL/GenBank/DDBJ databases">
        <title>Draft Genome Sequence of Pseudoalteromonas luteoviolacea HI1.</title>
        <authorList>
            <person name="Asahina A.Y."/>
            <person name="Hadfield M.G."/>
        </authorList>
    </citation>
    <scope>NUCLEOTIDE SEQUENCE [LARGE SCALE GENOMIC DNA]</scope>
    <source>
        <strain evidence="6 7">HI1</strain>
    </source>
</reference>
<dbReference type="Proteomes" id="UP000031327">
    <property type="component" value="Unassembled WGS sequence"/>
</dbReference>
<dbReference type="Gene3D" id="1.10.10.10">
    <property type="entry name" value="Winged helix-like DNA-binding domain superfamily/Winged helix DNA-binding domain"/>
    <property type="match status" value="1"/>
</dbReference>
<organism evidence="6 7">
    <name type="scientific">Pseudoalteromonas luteoviolacea</name>
    <dbReference type="NCBI Taxonomy" id="43657"/>
    <lineage>
        <taxon>Bacteria</taxon>
        <taxon>Pseudomonadati</taxon>
        <taxon>Pseudomonadota</taxon>
        <taxon>Gammaproteobacteria</taxon>
        <taxon>Alteromonadales</taxon>
        <taxon>Pseudoalteromonadaceae</taxon>
        <taxon>Pseudoalteromonas</taxon>
    </lineage>
</organism>
<evidence type="ECO:0000256" key="1">
    <source>
        <dbReference type="ARBA" id="ARBA00009437"/>
    </source>
</evidence>
<dbReference type="FunFam" id="1.10.10.10:FF:000001">
    <property type="entry name" value="LysR family transcriptional regulator"/>
    <property type="match status" value="1"/>
</dbReference>
<comment type="similarity">
    <text evidence="1">Belongs to the LysR transcriptional regulatory family.</text>
</comment>
<dbReference type="Pfam" id="PF03466">
    <property type="entry name" value="LysR_substrate"/>
    <property type="match status" value="1"/>
</dbReference>
<dbReference type="EMBL" id="JWIC01000010">
    <property type="protein sequence ID" value="KID54976.1"/>
    <property type="molecule type" value="Genomic_DNA"/>
</dbReference>
<keyword evidence="3" id="KW-0238">DNA-binding</keyword>
<proteinExistence type="inferred from homology"/>
<evidence type="ECO:0000259" key="5">
    <source>
        <dbReference type="PROSITE" id="PS50931"/>
    </source>
</evidence>
<keyword evidence="4" id="KW-0804">Transcription</keyword>
<evidence type="ECO:0000313" key="7">
    <source>
        <dbReference type="Proteomes" id="UP000031327"/>
    </source>
</evidence>
<comment type="caution">
    <text evidence="6">The sequence shown here is derived from an EMBL/GenBank/DDBJ whole genome shotgun (WGS) entry which is preliminary data.</text>
</comment>
<dbReference type="InterPro" id="IPR036390">
    <property type="entry name" value="WH_DNA-bd_sf"/>
</dbReference>
<dbReference type="CDD" id="cd05466">
    <property type="entry name" value="PBP2_LTTR_substrate"/>
    <property type="match status" value="1"/>
</dbReference>
<evidence type="ECO:0000256" key="2">
    <source>
        <dbReference type="ARBA" id="ARBA00023015"/>
    </source>
</evidence>
<protein>
    <recommendedName>
        <fullName evidence="5">HTH lysR-type domain-containing protein</fullName>
    </recommendedName>
</protein>
<evidence type="ECO:0000256" key="4">
    <source>
        <dbReference type="ARBA" id="ARBA00023163"/>
    </source>
</evidence>
<evidence type="ECO:0000313" key="6">
    <source>
        <dbReference type="EMBL" id="KID54976.1"/>
    </source>
</evidence>
<name>A0A0C1Q2Z9_9GAMM</name>
<keyword evidence="2" id="KW-0805">Transcription regulation</keyword>
<dbReference type="GO" id="GO:0003700">
    <property type="term" value="F:DNA-binding transcription factor activity"/>
    <property type="evidence" value="ECO:0007669"/>
    <property type="project" value="InterPro"/>
</dbReference>
<dbReference type="InterPro" id="IPR000847">
    <property type="entry name" value="LysR_HTH_N"/>
</dbReference>
<evidence type="ECO:0000256" key="3">
    <source>
        <dbReference type="ARBA" id="ARBA00023125"/>
    </source>
</evidence>
<feature type="domain" description="HTH lysR-type" evidence="5">
    <location>
        <begin position="1"/>
        <end position="58"/>
    </location>
</feature>
<dbReference type="PRINTS" id="PR00039">
    <property type="entry name" value="HTHLYSR"/>
</dbReference>
<dbReference type="SUPFAM" id="SSF53850">
    <property type="entry name" value="Periplasmic binding protein-like II"/>
    <property type="match status" value="1"/>
</dbReference>
<dbReference type="OrthoDB" id="9803735at2"/>